<feature type="region of interest" description="Disordered" evidence="8">
    <location>
        <begin position="117"/>
        <end position="139"/>
    </location>
</feature>
<dbReference type="OrthoDB" id="5415592at2759"/>
<keyword evidence="3" id="KW-0964">Secreted</keyword>
<evidence type="ECO:0000259" key="10">
    <source>
        <dbReference type="Pfam" id="PF22799"/>
    </source>
</evidence>
<keyword evidence="4" id="KW-0165">Cleavage on pair of basic residues</keyword>
<dbReference type="AlphaFoldDB" id="G0VKB6"/>
<dbReference type="eggNOG" id="ENOG502QQD8">
    <property type="taxonomic scope" value="Eukaryota"/>
</dbReference>
<evidence type="ECO:0000256" key="8">
    <source>
        <dbReference type="SAM" id="MobiDB-lite"/>
    </source>
</evidence>
<comment type="subcellular location">
    <subcellularLocation>
        <location evidence="1">Secreted</location>
        <location evidence="1">Cell wall</location>
    </subcellularLocation>
</comment>
<dbReference type="GO" id="GO:0031505">
    <property type="term" value="P:fungal-type cell wall organization"/>
    <property type="evidence" value="ECO:0007669"/>
    <property type="project" value="UniProtKB-ARBA"/>
</dbReference>
<feature type="chain" id="PRO_5003410876" description="Cell wall mannoprotein PIR1-like C-terminal domain-containing protein" evidence="9">
    <location>
        <begin position="19"/>
        <end position="250"/>
    </location>
</feature>
<evidence type="ECO:0000256" key="4">
    <source>
        <dbReference type="ARBA" id="ARBA00022685"/>
    </source>
</evidence>
<evidence type="ECO:0000256" key="6">
    <source>
        <dbReference type="ARBA" id="ARBA00022737"/>
    </source>
</evidence>
<dbReference type="InParanoid" id="G0VKB6"/>
<keyword evidence="5 9" id="KW-0732">Signal</keyword>
<organism evidence="11 12">
    <name type="scientific">Naumovozyma castellii</name>
    <name type="common">Yeast</name>
    <name type="synonym">Saccharomyces castellii</name>
    <dbReference type="NCBI Taxonomy" id="27288"/>
    <lineage>
        <taxon>Eukaryota</taxon>
        <taxon>Fungi</taxon>
        <taxon>Dikarya</taxon>
        <taxon>Ascomycota</taxon>
        <taxon>Saccharomycotina</taxon>
        <taxon>Saccharomycetes</taxon>
        <taxon>Saccharomycetales</taxon>
        <taxon>Saccharomycetaceae</taxon>
        <taxon>Naumovozyma</taxon>
    </lineage>
</organism>
<sequence>MQLRNILTVLVSSVVVWAAYLPHEPWSTLSPTGSMKDGVINHYSVFGIMPEPVTANLHKRNEVTQIEDGQVQIIKTKNTRHIITVTKTTTNIVTKTLTPTTSKKHTLVSQITDGQIQMTKTSTQKTKETSSTKKEKQKKNKDKVQDIFKLVACKTNDALQITLVNKVLTDNKGRIGCIVANRQFQFDGPPPQAGTIYASGWSITPDGNLALGGKDIFYQCLADNFYNLYDQHIGSKCEPIHLRVVSLIDC</sequence>
<dbReference type="GO" id="GO:0009277">
    <property type="term" value="C:fungal-type cell wall"/>
    <property type="evidence" value="ECO:0007669"/>
    <property type="project" value="TreeGrafter"/>
</dbReference>
<dbReference type="PANTHER" id="PTHR47254:SF1">
    <property type="entry name" value="CELL WALL MANNOPROTEIN CIS3-RELATED"/>
    <property type="match status" value="1"/>
</dbReference>
<dbReference type="Pfam" id="PF00399">
    <property type="entry name" value="PIR"/>
    <property type="match status" value="1"/>
</dbReference>
<dbReference type="EMBL" id="HE576760">
    <property type="protein sequence ID" value="CCC71950.1"/>
    <property type="molecule type" value="Genomic_DNA"/>
</dbReference>
<feature type="domain" description="Cell wall mannoprotein PIR1-like C-terminal" evidence="10">
    <location>
        <begin position="167"/>
        <end position="240"/>
    </location>
</feature>
<dbReference type="RefSeq" id="XP_003678292.1">
    <property type="nucleotide sequence ID" value="XM_003678244.1"/>
</dbReference>
<evidence type="ECO:0000256" key="2">
    <source>
        <dbReference type="ARBA" id="ARBA00022512"/>
    </source>
</evidence>
<reference key="2">
    <citation type="submission" date="2011-08" db="EMBL/GenBank/DDBJ databases">
        <title>Genome sequence of Naumovozyma castellii.</title>
        <authorList>
            <person name="Gordon J.L."/>
            <person name="Armisen D."/>
            <person name="Proux-Wera E."/>
            <person name="OhEigeartaigh S.S."/>
            <person name="Byrne K.P."/>
            <person name="Wolfe K.H."/>
        </authorList>
    </citation>
    <scope>NUCLEOTIDE SEQUENCE</scope>
    <source>
        <strain>Type strain:CBS 4309</strain>
    </source>
</reference>
<keyword evidence="6" id="KW-0677">Repeat</keyword>
<evidence type="ECO:0000256" key="5">
    <source>
        <dbReference type="ARBA" id="ARBA00022729"/>
    </source>
</evidence>
<keyword evidence="2" id="KW-0134">Cell wall</keyword>
<comment type="similarity">
    <text evidence="7">Belongs to the PIR protein family.</text>
</comment>
<dbReference type="KEGG" id="ncs:NCAS_0I02820"/>
<evidence type="ECO:0000256" key="7">
    <source>
        <dbReference type="ARBA" id="ARBA00038219"/>
    </source>
</evidence>
<dbReference type="GO" id="GO:0005199">
    <property type="term" value="F:structural constituent of cell wall"/>
    <property type="evidence" value="ECO:0007669"/>
    <property type="project" value="InterPro"/>
</dbReference>
<dbReference type="Proteomes" id="UP000001640">
    <property type="component" value="Chromosome 9"/>
</dbReference>
<dbReference type="HOGENOM" id="CLU_039662_2_0_1"/>
<dbReference type="OMA" id="IGCIVAN"/>
<dbReference type="InterPro" id="IPR051153">
    <property type="entry name" value="Yeast_CWMannoprotein_PIR"/>
</dbReference>
<dbReference type="InterPro" id="IPR054508">
    <property type="entry name" value="PIR1-like_C"/>
</dbReference>
<proteinExistence type="inferred from homology"/>
<feature type="signal peptide" evidence="9">
    <location>
        <begin position="1"/>
        <end position="18"/>
    </location>
</feature>
<dbReference type="GeneID" id="96905637"/>
<accession>G0VKB6</accession>
<keyword evidence="12" id="KW-1185">Reference proteome</keyword>
<protein>
    <recommendedName>
        <fullName evidence="10">Cell wall mannoprotein PIR1-like C-terminal domain-containing protein</fullName>
    </recommendedName>
</protein>
<evidence type="ECO:0000256" key="1">
    <source>
        <dbReference type="ARBA" id="ARBA00004191"/>
    </source>
</evidence>
<evidence type="ECO:0000256" key="9">
    <source>
        <dbReference type="SAM" id="SignalP"/>
    </source>
</evidence>
<feature type="compositionally biased region" description="Basic and acidic residues" evidence="8">
    <location>
        <begin position="125"/>
        <end position="134"/>
    </location>
</feature>
<dbReference type="PROSITE" id="PS50256">
    <property type="entry name" value="PIR_REPEAT_2"/>
    <property type="match status" value="1"/>
</dbReference>
<name>G0VKB6_NAUCA</name>
<reference evidence="11 12" key="1">
    <citation type="journal article" date="2011" name="Proc. Natl. Acad. Sci. U.S.A.">
        <title>Evolutionary erosion of yeast sex chromosomes by mating-type switching accidents.</title>
        <authorList>
            <person name="Gordon J.L."/>
            <person name="Armisen D."/>
            <person name="Proux-Wera E."/>
            <person name="Oheigeartaigh S.S."/>
            <person name="Byrne K.P."/>
            <person name="Wolfe K.H."/>
        </authorList>
    </citation>
    <scope>NUCLEOTIDE SEQUENCE [LARGE SCALE GENOMIC DNA]</scope>
    <source>
        <strain evidence="12">ATCC 76901 / BCRC 22586 / CBS 4309 / NBRC 1992 / NRRL Y-12630</strain>
    </source>
</reference>
<gene>
    <name evidence="11" type="primary">NCAS0I02820</name>
    <name evidence="11" type="ordered locus">NCAS_0I02820</name>
</gene>
<evidence type="ECO:0000313" key="11">
    <source>
        <dbReference type="EMBL" id="CCC71950.1"/>
    </source>
</evidence>
<dbReference type="InterPro" id="IPR000420">
    <property type="entry name" value="Yeast_PIR_rpt"/>
</dbReference>
<evidence type="ECO:0000313" key="12">
    <source>
        <dbReference type="Proteomes" id="UP000001640"/>
    </source>
</evidence>
<evidence type="ECO:0000256" key="3">
    <source>
        <dbReference type="ARBA" id="ARBA00022525"/>
    </source>
</evidence>
<dbReference type="Pfam" id="PF22799">
    <property type="entry name" value="PIR1-like_C"/>
    <property type="match status" value="1"/>
</dbReference>
<dbReference type="PANTHER" id="PTHR47254">
    <property type="entry name" value="CELL WALL MANNOPROTEIN CIS3-RELATED"/>
    <property type="match status" value="1"/>
</dbReference>